<evidence type="ECO:0000313" key="1">
    <source>
        <dbReference type="EMBL" id="QUM68478.1"/>
    </source>
</evidence>
<gene>
    <name evidence="1" type="ORF">IPU22_07755</name>
</gene>
<dbReference type="RefSeq" id="WP_212574493.1">
    <property type="nucleotide sequence ID" value="NZ_CP063367.1"/>
</dbReference>
<evidence type="ECO:0000313" key="2">
    <source>
        <dbReference type="Proteomes" id="UP000675994"/>
    </source>
</evidence>
<dbReference type="Proteomes" id="UP000675994">
    <property type="component" value="Chromosome"/>
</dbReference>
<reference evidence="1" key="1">
    <citation type="journal article" date="2021" name="Front. Microbiol.">
        <title>Presence and Characterization of a Novel cfr-Carrying Tn558 Transposon Derivative in Staphylococcus delphini Isolated From Retail Food.</title>
        <authorList>
            <person name="Zhang F."/>
            <person name="Wu S."/>
            <person name="Huang J."/>
            <person name="Yang R."/>
            <person name="Zhang J."/>
            <person name="Lei T."/>
            <person name="Dai J."/>
            <person name="Ding Y."/>
            <person name="Xue L."/>
            <person name="Wang J."/>
            <person name="Chen M."/>
            <person name="Wu Q."/>
        </authorList>
    </citation>
    <scope>NUCLEOTIDE SEQUENCE</scope>
    <source>
        <strain evidence="1">2794-1</strain>
    </source>
</reference>
<proteinExistence type="predicted"/>
<protein>
    <submittedName>
        <fullName evidence="1">Uncharacterized protein</fullName>
    </submittedName>
</protein>
<dbReference type="AlphaFoldDB" id="A0AAQ0D572"/>
<accession>A0AAQ0D572</accession>
<organism evidence="1 2">
    <name type="scientific">Staphylococcus delphini</name>
    <dbReference type="NCBI Taxonomy" id="53344"/>
    <lineage>
        <taxon>Bacteria</taxon>
        <taxon>Bacillati</taxon>
        <taxon>Bacillota</taxon>
        <taxon>Bacilli</taxon>
        <taxon>Bacillales</taxon>
        <taxon>Staphylococcaceae</taxon>
        <taxon>Staphylococcus</taxon>
        <taxon>Staphylococcus intermedius group</taxon>
    </lineage>
</organism>
<sequence>MQVKTFKSGVQGKYRAQIRFVVSQFCAKKEHHEDVEFKIRVGDAISHIMHIQPGVLWQDSGKGIILFIFERSSKNEQRNKTENFFCFIYRHFDFNYPHYISIKSTSLDNRYDRRSTQFLHPLF</sequence>
<dbReference type="EMBL" id="CP063367">
    <property type="protein sequence ID" value="QUM68478.1"/>
    <property type="molecule type" value="Genomic_DNA"/>
</dbReference>
<name>A0AAQ0D572_9STAP</name>